<dbReference type="AlphaFoldDB" id="A0AAE0YUB3"/>
<evidence type="ECO:0000313" key="2">
    <source>
        <dbReference type="EMBL" id="KAK3757162.1"/>
    </source>
</evidence>
<dbReference type="EMBL" id="JAWDGP010005406">
    <property type="protein sequence ID" value="KAK3757162.1"/>
    <property type="molecule type" value="Genomic_DNA"/>
</dbReference>
<gene>
    <name evidence="2" type="ORF">RRG08_061447</name>
</gene>
<dbReference type="Proteomes" id="UP001283361">
    <property type="component" value="Unassembled WGS sequence"/>
</dbReference>
<dbReference type="InterPro" id="IPR027417">
    <property type="entry name" value="P-loop_NTPase"/>
</dbReference>
<dbReference type="Gene3D" id="3.40.50.300">
    <property type="entry name" value="P-loop containing nucleotide triphosphate hydrolases"/>
    <property type="match status" value="1"/>
</dbReference>
<proteinExistence type="predicted"/>
<reference evidence="2" key="1">
    <citation type="journal article" date="2023" name="G3 (Bethesda)">
        <title>A reference genome for the long-term kleptoplast-retaining sea slug Elysia crispata morphotype clarki.</title>
        <authorList>
            <person name="Eastman K.E."/>
            <person name="Pendleton A.L."/>
            <person name="Shaikh M.A."/>
            <person name="Suttiyut T."/>
            <person name="Ogas R."/>
            <person name="Tomko P."/>
            <person name="Gavelis G."/>
            <person name="Widhalm J.R."/>
            <person name="Wisecaver J.H."/>
        </authorList>
    </citation>
    <scope>NUCLEOTIDE SEQUENCE</scope>
    <source>
        <strain evidence="2">ECLA1</strain>
    </source>
</reference>
<evidence type="ECO:0000259" key="1">
    <source>
        <dbReference type="Pfam" id="PF02500"/>
    </source>
</evidence>
<organism evidence="2 3">
    <name type="scientific">Elysia crispata</name>
    <name type="common">lettuce slug</name>
    <dbReference type="NCBI Taxonomy" id="231223"/>
    <lineage>
        <taxon>Eukaryota</taxon>
        <taxon>Metazoa</taxon>
        <taxon>Spiralia</taxon>
        <taxon>Lophotrochozoa</taxon>
        <taxon>Mollusca</taxon>
        <taxon>Gastropoda</taxon>
        <taxon>Heterobranchia</taxon>
        <taxon>Euthyneura</taxon>
        <taxon>Panpulmonata</taxon>
        <taxon>Sacoglossa</taxon>
        <taxon>Placobranchoidea</taxon>
        <taxon>Plakobranchidae</taxon>
        <taxon>Elysia</taxon>
    </lineage>
</organism>
<feature type="domain" description="Probable DNA packing protein N-terminal" evidence="1">
    <location>
        <begin position="307"/>
        <end position="479"/>
    </location>
</feature>
<dbReference type="InterPro" id="IPR003499">
    <property type="entry name" value="DNA_pack_N"/>
</dbReference>
<dbReference type="Pfam" id="PF02500">
    <property type="entry name" value="DNA_pack_N"/>
    <property type="match status" value="1"/>
</dbReference>
<evidence type="ECO:0000313" key="3">
    <source>
        <dbReference type="Proteomes" id="UP001283361"/>
    </source>
</evidence>
<comment type="caution">
    <text evidence="2">The sequence shown here is derived from an EMBL/GenBank/DDBJ whole genome shotgun (WGS) entry which is preliminary data.</text>
</comment>
<protein>
    <recommendedName>
        <fullName evidence="1">Probable DNA packing protein N-terminal domain-containing protein</fullName>
    </recommendedName>
</protein>
<accession>A0AAE0YUB3</accession>
<name>A0AAE0YUB3_9GAST</name>
<dbReference type="GO" id="GO:0051276">
    <property type="term" value="P:chromosome organization"/>
    <property type="evidence" value="ECO:0007669"/>
    <property type="project" value="InterPro"/>
</dbReference>
<dbReference type="InterPro" id="IPR038435">
    <property type="entry name" value="DNA_pack_C_sf"/>
</dbReference>
<dbReference type="Gene3D" id="3.30.420.320">
    <property type="match status" value="1"/>
</dbReference>
<keyword evidence="3" id="KW-1185">Reference proteome</keyword>
<sequence>MSTYIPKARKLLHLMSYFNRTNTVDSEFLDYKRRLGSMLRAHYFSMTTLPPVNIAAFCLDSLERAIYHQCVQDNRDLAERRLKTTVFDEFRDVVRRWKRILLGLDDAESYLVGVYDDFCRLCGYVHFDSSKSKLKNELENFICPLCIVSDIFTGIGWTEYLCPKTEGGVKDHLISSRGANPNLPAGGCEHVMTGCSFELYFGHAGIWGDTELDDPHCAVQDEWTLLFQRKADAHILRRLLFDTLKERRENQHYHTYNPYLTLNNDNDNLTALLFGPPPQVVHQSVDTSPSIKRCVNNLKGTLSKMMPYVTFLNRIHFDVMEDPATTTHQMFQKSVFYEVLFYYCVYNTNNDFLTTLILGCNDTYMGFDMASVDKMREKYTGQQYMAIVPRGLGKTRTIKLAVTVSLVTFTNVEILIMAHIKSLIGSTKDDIESCLANSFPPQKFGYLRKHHEDCLILEFNSGVINKLKYPSACRPASLRGNNPHIGFLDEALCVTQDSYTVINAMIQRKHTKIGFVSSPISSKKEILLDIVAGMFKKCSQINLYRVCFFCMKQIHVQYSAVYTGCYRKMFAPRYITYNQDNKAFESVITGTESSYENELGVIRPEDIANRETDMYDGKNHPAFSAEFICHLSDPTTFIKLRDLPVEEEVSYWIYVDPAFHPSGRSAIALSCVRYVKVKASQEHLVLCFLDRKLLNGGNIGSVVSILEEMYTRCVTTLVANTNGKCNFFVAIERNSSPDTVRKCYDLWVDLRKRRSGCPEARLLNANNCEFFSYVDVYKDRTLAYGYYLGSKKFHMCSTVINMFNTKHKHLFRIATTMEHGVFSKDICSLEYLKTEVMNYFYQDGRFSGKKGLGMTDDIVLCLISSSYLCIHHKGAANYRIRNLKEENIKNCTLPWIGQNCTCPLT</sequence>